<evidence type="ECO:0000313" key="9">
    <source>
        <dbReference type="EMBL" id="PZO54779.1"/>
    </source>
</evidence>
<feature type="transmembrane region" description="Helical" evidence="8">
    <location>
        <begin position="210"/>
        <end position="231"/>
    </location>
</feature>
<comment type="similarity">
    <text evidence="2">Belongs to the auxin efflux carrier (TC 2.A.69) family.</text>
</comment>
<evidence type="ECO:0000256" key="7">
    <source>
        <dbReference type="ARBA" id="ARBA00023136"/>
    </source>
</evidence>
<evidence type="ECO:0000256" key="3">
    <source>
        <dbReference type="ARBA" id="ARBA00022448"/>
    </source>
</evidence>
<evidence type="ECO:0000256" key="8">
    <source>
        <dbReference type="SAM" id="Phobius"/>
    </source>
</evidence>
<feature type="transmembrane region" description="Helical" evidence="8">
    <location>
        <begin position="186"/>
        <end position="204"/>
    </location>
</feature>
<feature type="transmembrane region" description="Helical" evidence="8">
    <location>
        <begin position="275"/>
        <end position="294"/>
    </location>
</feature>
<comment type="subcellular location">
    <subcellularLocation>
        <location evidence="1">Cell membrane</location>
        <topology evidence="1">Multi-pass membrane protein</topology>
    </subcellularLocation>
</comment>
<evidence type="ECO:0000256" key="5">
    <source>
        <dbReference type="ARBA" id="ARBA00022692"/>
    </source>
</evidence>
<dbReference type="Pfam" id="PF03547">
    <property type="entry name" value="Mem_trans"/>
    <property type="match status" value="2"/>
</dbReference>
<dbReference type="GO" id="GO:0055085">
    <property type="term" value="P:transmembrane transport"/>
    <property type="evidence" value="ECO:0007669"/>
    <property type="project" value="InterPro"/>
</dbReference>
<evidence type="ECO:0000256" key="6">
    <source>
        <dbReference type="ARBA" id="ARBA00022989"/>
    </source>
</evidence>
<dbReference type="EMBL" id="QBMP01000108">
    <property type="protein sequence ID" value="PZO54779.1"/>
    <property type="molecule type" value="Genomic_DNA"/>
</dbReference>
<proteinExistence type="inferred from homology"/>
<sequence length="296" mass="31485">MGVLISAVLPIALVALSGLWAGRVFDLDLKTLARINIYVLLPALVLTGLYQSTLMLNSAVGIVVGFLLHSTVLYLLSKGLGQVLNLSDDSRKSLVATTLLANSGNIGLPFVLFALGEAALDRAVIYLIASAIFVASIGPIFLKGEGLKVGLQVTLKMPVFWATIIGVALQAIAWQVPIPIDRALQLLSDAAIPTALLMLGIQLSRIRLSFSVYELFAASLRLIVSPLTAYSIGRLIGLQGLDLSVLVIQSAMPVAVNTLIWVSEFGGDTRQVAKTIVLSTALSFVSLPVVLWLLTR</sequence>
<feature type="transmembrane region" description="Helical" evidence="8">
    <location>
        <begin position="31"/>
        <end position="49"/>
    </location>
</feature>
<dbReference type="PANTHER" id="PTHR36838">
    <property type="entry name" value="AUXIN EFFLUX CARRIER FAMILY PROTEIN"/>
    <property type="match status" value="1"/>
</dbReference>
<protein>
    <submittedName>
        <fullName evidence="9">Transporter</fullName>
    </submittedName>
</protein>
<dbReference type="AlphaFoldDB" id="A0A2W4XK55"/>
<evidence type="ECO:0000313" key="10">
    <source>
        <dbReference type="Proteomes" id="UP000249794"/>
    </source>
</evidence>
<feature type="transmembrane region" description="Helical" evidence="8">
    <location>
        <begin position="56"/>
        <end position="76"/>
    </location>
</feature>
<evidence type="ECO:0000256" key="2">
    <source>
        <dbReference type="ARBA" id="ARBA00010145"/>
    </source>
</evidence>
<feature type="transmembrane region" description="Helical" evidence="8">
    <location>
        <begin position="96"/>
        <end position="116"/>
    </location>
</feature>
<keyword evidence="5 8" id="KW-0812">Transmembrane</keyword>
<reference evidence="9 10" key="2">
    <citation type="submission" date="2018-06" db="EMBL/GenBank/DDBJ databases">
        <title>Metagenomic assembly of (sub)arctic Cyanobacteria and their associated microbiome from non-axenic cultures.</title>
        <authorList>
            <person name="Baurain D."/>
        </authorList>
    </citation>
    <scope>NUCLEOTIDE SEQUENCE [LARGE SCALE GENOMIC DNA]</scope>
    <source>
        <strain evidence="9">ULC027bin1</strain>
    </source>
</reference>
<organism evidence="9 10">
    <name type="scientific">Phormidesmis priestleyi</name>
    <dbReference type="NCBI Taxonomy" id="268141"/>
    <lineage>
        <taxon>Bacteria</taxon>
        <taxon>Bacillati</taxon>
        <taxon>Cyanobacteriota</taxon>
        <taxon>Cyanophyceae</taxon>
        <taxon>Leptolyngbyales</taxon>
        <taxon>Leptolyngbyaceae</taxon>
        <taxon>Phormidesmis</taxon>
    </lineage>
</organism>
<feature type="transmembrane region" description="Helical" evidence="8">
    <location>
        <begin position="154"/>
        <end position="174"/>
    </location>
</feature>
<dbReference type="Proteomes" id="UP000249794">
    <property type="component" value="Unassembled WGS sequence"/>
</dbReference>
<dbReference type="PANTHER" id="PTHR36838:SF1">
    <property type="entry name" value="SLR1864 PROTEIN"/>
    <property type="match status" value="1"/>
</dbReference>
<dbReference type="InterPro" id="IPR038770">
    <property type="entry name" value="Na+/solute_symporter_sf"/>
</dbReference>
<keyword evidence="4" id="KW-1003">Cell membrane</keyword>
<keyword evidence="3" id="KW-0813">Transport</keyword>
<feature type="transmembrane region" description="Helical" evidence="8">
    <location>
        <begin position="123"/>
        <end position="142"/>
    </location>
</feature>
<evidence type="ECO:0000256" key="1">
    <source>
        <dbReference type="ARBA" id="ARBA00004651"/>
    </source>
</evidence>
<evidence type="ECO:0000256" key="4">
    <source>
        <dbReference type="ARBA" id="ARBA00022475"/>
    </source>
</evidence>
<keyword evidence="7 8" id="KW-0472">Membrane</keyword>
<dbReference type="GO" id="GO:0005886">
    <property type="term" value="C:plasma membrane"/>
    <property type="evidence" value="ECO:0007669"/>
    <property type="project" value="UniProtKB-SubCell"/>
</dbReference>
<name>A0A2W4XK55_9CYAN</name>
<keyword evidence="6 8" id="KW-1133">Transmembrane helix</keyword>
<comment type="caution">
    <text evidence="9">The sequence shown here is derived from an EMBL/GenBank/DDBJ whole genome shotgun (WGS) entry which is preliminary data.</text>
</comment>
<dbReference type="InterPro" id="IPR004776">
    <property type="entry name" value="Mem_transp_PIN-like"/>
</dbReference>
<accession>A0A2W4XK55</accession>
<feature type="transmembrane region" description="Helical" evidence="8">
    <location>
        <begin position="243"/>
        <end position="263"/>
    </location>
</feature>
<dbReference type="Gene3D" id="1.20.1530.20">
    <property type="match status" value="1"/>
</dbReference>
<reference evidence="10" key="1">
    <citation type="submission" date="2018-04" db="EMBL/GenBank/DDBJ databases">
        <authorList>
            <person name="Cornet L."/>
        </authorList>
    </citation>
    <scope>NUCLEOTIDE SEQUENCE [LARGE SCALE GENOMIC DNA]</scope>
</reference>
<gene>
    <name evidence="9" type="ORF">DCF15_11345</name>
</gene>